<gene>
    <name evidence="4" type="ORF">HO173_008488</name>
</gene>
<evidence type="ECO:0000313" key="5">
    <source>
        <dbReference type="Proteomes" id="UP000578531"/>
    </source>
</evidence>
<dbReference type="InterPro" id="IPR004352">
    <property type="entry name" value="GH114_TIM-barrel"/>
</dbReference>
<dbReference type="InterPro" id="IPR013785">
    <property type="entry name" value="Aldolase_TIM"/>
</dbReference>
<dbReference type="GeneID" id="59290144"/>
<comment type="caution">
    <text evidence="4">The sequence shown here is derived from an EMBL/GenBank/DDBJ whole genome shotgun (WGS) entry which is preliminary data.</text>
</comment>
<dbReference type="SUPFAM" id="SSF51445">
    <property type="entry name" value="(Trans)glycosidases"/>
    <property type="match status" value="1"/>
</dbReference>
<dbReference type="Proteomes" id="UP000578531">
    <property type="component" value="Unassembled WGS sequence"/>
</dbReference>
<feature type="domain" description="Glycoside-hydrolase family GH114 TIM-barrel" evidence="3">
    <location>
        <begin position="38"/>
        <end position="265"/>
    </location>
</feature>
<dbReference type="GO" id="GO:0004557">
    <property type="term" value="F:alpha-galactosidase activity"/>
    <property type="evidence" value="ECO:0007669"/>
    <property type="project" value="UniProtKB-EC"/>
</dbReference>
<dbReference type="PANTHER" id="PTHR35273:SF2">
    <property type="entry name" value="ALPHA-GALACTOSIDASE"/>
    <property type="match status" value="1"/>
</dbReference>
<protein>
    <recommendedName>
        <fullName evidence="2">alpha-galactosidase</fullName>
        <ecNumber evidence="2">3.2.1.22</ecNumber>
    </recommendedName>
</protein>
<dbReference type="AlphaFoldDB" id="A0A8H6L2M4"/>
<keyword evidence="5" id="KW-1185">Reference proteome</keyword>
<dbReference type="Gene3D" id="3.20.20.70">
    <property type="entry name" value="Aldolase class I"/>
    <property type="match status" value="1"/>
</dbReference>
<accession>A0A8H6L2M4</accession>
<dbReference type="OrthoDB" id="2108802at2759"/>
<evidence type="ECO:0000256" key="1">
    <source>
        <dbReference type="ARBA" id="ARBA00001255"/>
    </source>
</evidence>
<organism evidence="4 5">
    <name type="scientific">Letharia columbiana</name>
    <dbReference type="NCBI Taxonomy" id="112416"/>
    <lineage>
        <taxon>Eukaryota</taxon>
        <taxon>Fungi</taxon>
        <taxon>Dikarya</taxon>
        <taxon>Ascomycota</taxon>
        <taxon>Pezizomycotina</taxon>
        <taxon>Lecanoromycetes</taxon>
        <taxon>OSLEUM clade</taxon>
        <taxon>Lecanoromycetidae</taxon>
        <taxon>Lecanorales</taxon>
        <taxon>Lecanorineae</taxon>
        <taxon>Parmeliaceae</taxon>
        <taxon>Letharia</taxon>
    </lineage>
</organism>
<evidence type="ECO:0000313" key="4">
    <source>
        <dbReference type="EMBL" id="KAF6233199.1"/>
    </source>
</evidence>
<name>A0A8H6L2M4_9LECA</name>
<comment type="catalytic activity">
    <reaction evidence="1">
        <text>Hydrolysis of terminal, non-reducing alpha-D-galactose residues in alpha-D-galactosides, including galactose oligosaccharides, galactomannans and galactolipids.</text>
        <dbReference type="EC" id="3.2.1.22"/>
    </reaction>
</comment>
<evidence type="ECO:0000256" key="2">
    <source>
        <dbReference type="ARBA" id="ARBA00012755"/>
    </source>
</evidence>
<dbReference type="RefSeq" id="XP_037162621.1">
    <property type="nucleotide sequence ID" value="XM_037310388.1"/>
</dbReference>
<sequence length="272" mass="30158">MVVHLAAHHSHYRPIPQAITPALLVPMARSWSFTTSNSWQIELAHPLINTSFNASVYDIDMFDNNATTITTLYNQGRKVICYFSAGNYENWRPDAGSFNNRTDLGKPLDGWAGEWWLNTYSTDFRNAMLSRLDLAVTKGCDGVDPDKMDGDNDNGLGLTQADAVNYVNFLADAAHARDLSVGLENAGKIIPQVLGKMQWGVNEQCLQYGECDTWQPFVEVGEPVFHIEYPDGAPNVAAQKVDSICGNDDAKGFETVLKEMSLDDWVEACPDD</sequence>
<reference evidence="4 5" key="1">
    <citation type="journal article" date="2020" name="Genomics">
        <title>Complete, high-quality genomes from long-read metagenomic sequencing of two wolf lichen thalli reveals enigmatic genome architecture.</title>
        <authorList>
            <person name="McKenzie S.K."/>
            <person name="Walston R.F."/>
            <person name="Allen J.L."/>
        </authorList>
    </citation>
    <scope>NUCLEOTIDE SEQUENCE [LARGE SCALE GENOMIC DNA]</scope>
    <source>
        <strain evidence="4">WasteWater2</strain>
    </source>
</reference>
<dbReference type="Pfam" id="PF03537">
    <property type="entry name" value="Glyco_hydro_114"/>
    <property type="match status" value="1"/>
</dbReference>
<proteinExistence type="predicted"/>
<dbReference type="EC" id="3.2.1.22" evidence="2"/>
<dbReference type="PANTHER" id="PTHR35273">
    <property type="entry name" value="ALPHA-1,4 POLYGALACTOSAMINIDASE, PUTATIVE (AFU_ORTHOLOGUE AFUA_3G07890)-RELATED"/>
    <property type="match status" value="1"/>
</dbReference>
<evidence type="ECO:0000259" key="3">
    <source>
        <dbReference type="Pfam" id="PF03537"/>
    </source>
</evidence>
<dbReference type="InterPro" id="IPR017853">
    <property type="entry name" value="GH"/>
</dbReference>
<dbReference type="EMBL" id="JACCJC010000040">
    <property type="protein sequence ID" value="KAF6233199.1"/>
    <property type="molecule type" value="Genomic_DNA"/>
</dbReference>